<keyword evidence="2" id="KW-1185">Reference proteome</keyword>
<evidence type="ECO:0000313" key="1">
    <source>
        <dbReference type="EMBL" id="KAF2259636.1"/>
    </source>
</evidence>
<evidence type="ECO:0000313" key="2">
    <source>
        <dbReference type="Proteomes" id="UP000800093"/>
    </source>
</evidence>
<gene>
    <name evidence="1" type="ORF">CC78DRAFT_55054</name>
</gene>
<comment type="caution">
    <text evidence="1">The sequence shown here is derived from an EMBL/GenBank/DDBJ whole genome shotgun (WGS) entry which is preliminary data.</text>
</comment>
<sequence length="200" mass="22389">MLDGVMFAWFDAELFNVISHRRTDNIRSLPGLSLRRRENSLFNDLIKIIPLSVHIIGSKSRMYSDLLLVIFMTPAVESGTMNTSPFGNIKAFRCCLIALRVLKFGANIVSTGGGCSVVDFLVMWQHWALGDRIMSKLTVSTTNRGAHQTLNQPFVNAHGEEPPTGIVALNDPVAYHHDLFQFRQESVENTHFGVETTELL</sequence>
<accession>A0A9P4K027</accession>
<proteinExistence type="predicted"/>
<name>A0A9P4K027_9PLEO</name>
<protein>
    <submittedName>
        <fullName evidence="1">Uncharacterized protein</fullName>
    </submittedName>
</protein>
<organism evidence="1 2">
    <name type="scientific">Lojkania enalia</name>
    <dbReference type="NCBI Taxonomy" id="147567"/>
    <lineage>
        <taxon>Eukaryota</taxon>
        <taxon>Fungi</taxon>
        <taxon>Dikarya</taxon>
        <taxon>Ascomycota</taxon>
        <taxon>Pezizomycotina</taxon>
        <taxon>Dothideomycetes</taxon>
        <taxon>Pleosporomycetidae</taxon>
        <taxon>Pleosporales</taxon>
        <taxon>Pleosporales incertae sedis</taxon>
        <taxon>Lojkania</taxon>
    </lineage>
</organism>
<dbReference type="EMBL" id="ML986704">
    <property type="protein sequence ID" value="KAF2259636.1"/>
    <property type="molecule type" value="Genomic_DNA"/>
</dbReference>
<dbReference type="AlphaFoldDB" id="A0A9P4K027"/>
<reference evidence="2" key="1">
    <citation type="journal article" date="2020" name="Stud. Mycol.">
        <title>101 Dothideomycetes genomes: A test case for predicting lifestyles and emergence of pathogens.</title>
        <authorList>
            <person name="Haridas S."/>
            <person name="Albert R."/>
            <person name="Binder M."/>
            <person name="Bloem J."/>
            <person name="LaButti K."/>
            <person name="Salamov A."/>
            <person name="Andreopoulos B."/>
            <person name="Baker S."/>
            <person name="Barry K."/>
            <person name="Bills G."/>
            <person name="Bluhm B."/>
            <person name="Cannon C."/>
            <person name="Castanera R."/>
            <person name="Culley D."/>
            <person name="Daum C."/>
            <person name="Ezra D."/>
            <person name="Gonzalez J."/>
            <person name="Henrissat B."/>
            <person name="Kuo A."/>
            <person name="Liang C."/>
            <person name="Lipzen A."/>
            <person name="Lutzoni F."/>
            <person name="Magnuson J."/>
            <person name="Mondo S."/>
            <person name="Nolan M."/>
            <person name="Ohm R."/>
            <person name="Pangilinan J."/>
            <person name="Park H.-J."/>
            <person name="Ramirez L."/>
            <person name="Alfaro M."/>
            <person name="Sun H."/>
            <person name="Tritt A."/>
            <person name="Yoshinaga Y."/>
            <person name="Zwiers L.-H."/>
            <person name="Turgeon B."/>
            <person name="Goodwin S."/>
            <person name="Spatafora J."/>
            <person name="Crous P."/>
            <person name="Grigoriev I."/>
        </authorList>
    </citation>
    <scope>NUCLEOTIDE SEQUENCE [LARGE SCALE GENOMIC DNA]</scope>
    <source>
        <strain evidence="2">CBS 304.66</strain>
    </source>
</reference>
<dbReference type="Proteomes" id="UP000800093">
    <property type="component" value="Unassembled WGS sequence"/>
</dbReference>